<keyword evidence="14" id="KW-1185">Reference proteome</keyword>
<dbReference type="SMART" id="SM00387">
    <property type="entry name" value="HATPase_c"/>
    <property type="match status" value="1"/>
</dbReference>
<dbReference type="FunFam" id="1.10.287.130:FF:000001">
    <property type="entry name" value="Two-component sensor histidine kinase"/>
    <property type="match status" value="1"/>
</dbReference>
<dbReference type="KEGG" id="sbil:SANBI_003478"/>
<evidence type="ECO:0000313" key="13">
    <source>
        <dbReference type="EMBL" id="WPF82143.1"/>
    </source>
</evidence>
<dbReference type="PANTHER" id="PTHR43047:SF72">
    <property type="entry name" value="OSMOSENSING HISTIDINE PROTEIN KINASE SLN1"/>
    <property type="match status" value="1"/>
</dbReference>
<comment type="catalytic activity">
    <reaction evidence="1">
        <text>ATP + protein L-histidine = ADP + protein N-phospho-L-histidine.</text>
        <dbReference type="EC" id="2.7.13.3"/>
    </reaction>
</comment>
<gene>
    <name evidence="13" type="ORF">SANBI_003478</name>
</gene>
<feature type="domain" description="Histidine kinase" evidence="12">
    <location>
        <begin position="351"/>
        <end position="572"/>
    </location>
</feature>
<evidence type="ECO:0000256" key="10">
    <source>
        <dbReference type="SAM" id="MobiDB-lite"/>
    </source>
</evidence>
<comment type="cofactor">
    <cofactor evidence="2">
        <name>a divalent metal cation</name>
        <dbReference type="ChEBI" id="CHEBI:60240"/>
    </cofactor>
</comment>
<dbReference type="PANTHER" id="PTHR43047">
    <property type="entry name" value="TWO-COMPONENT HISTIDINE PROTEIN KINASE"/>
    <property type="match status" value="1"/>
</dbReference>
<feature type="transmembrane region" description="Helical" evidence="11">
    <location>
        <begin position="141"/>
        <end position="159"/>
    </location>
</feature>
<dbReference type="Pfam" id="PF00512">
    <property type="entry name" value="HisKA"/>
    <property type="match status" value="1"/>
</dbReference>
<accession>A0AAF1C490</accession>
<evidence type="ECO:0000259" key="12">
    <source>
        <dbReference type="PROSITE" id="PS50109"/>
    </source>
</evidence>
<evidence type="ECO:0000256" key="3">
    <source>
        <dbReference type="ARBA" id="ARBA00004236"/>
    </source>
</evidence>
<evidence type="ECO:0000256" key="11">
    <source>
        <dbReference type="SAM" id="Phobius"/>
    </source>
</evidence>
<evidence type="ECO:0000256" key="8">
    <source>
        <dbReference type="ARBA" id="ARBA00023012"/>
    </source>
</evidence>
<comment type="subcellular location">
    <subcellularLocation>
        <location evidence="3">Cell membrane</location>
    </subcellularLocation>
</comment>
<dbReference type="GO" id="GO:0009927">
    <property type="term" value="F:histidine phosphotransfer kinase activity"/>
    <property type="evidence" value="ECO:0007669"/>
    <property type="project" value="TreeGrafter"/>
</dbReference>
<organism evidence="13 14">
    <name type="scientific">Sanguibacter biliveldensis</name>
    <dbReference type="NCBI Taxonomy" id="3030830"/>
    <lineage>
        <taxon>Bacteria</taxon>
        <taxon>Bacillati</taxon>
        <taxon>Actinomycetota</taxon>
        <taxon>Actinomycetes</taxon>
        <taxon>Micrococcales</taxon>
        <taxon>Sanguibacteraceae</taxon>
        <taxon>Sanguibacter</taxon>
    </lineage>
</organism>
<dbReference type="InterPro" id="IPR036097">
    <property type="entry name" value="HisK_dim/P_sf"/>
</dbReference>
<evidence type="ECO:0000256" key="7">
    <source>
        <dbReference type="ARBA" id="ARBA00022777"/>
    </source>
</evidence>
<dbReference type="SUPFAM" id="SSF47384">
    <property type="entry name" value="Homodimeric domain of signal transducing histidine kinase"/>
    <property type="match status" value="1"/>
</dbReference>
<dbReference type="InterPro" id="IPR003661">
    <property type="entry name" value="HisK_dim/P_dom"/>
</dbReference>
<sequence>MTVGSTHDDVRARSAPQTASAPRLSGLAARLDTAVGVDRRRTTAAYQSGFAVAVVVVAALVFAFDRDLFVSGTFVAGLVLAAVASASAFSPWLPDTTLGLALVAGADFVVVALLSFAPGLQYSVLEVLVLFPSLWLAFERLWPGVAAAVLSTLAVVVVPDVVDGAALDLSFWLHTFVLPFIVGAVAGVAALLTEYRYRQEDLLEQERARLTETLRSSQTTSLLLETVLNTIDTGVLVVDAEGGVLITNRRQQELMELARPQTPDGSWAVYDSDRTTLVPPEQMPSALAREGEMVTAAFLWFGHERSTQRALLATSQAIFDGAGEVWGAVVANTDITDLVSAMQVKDDFVSTVSHELRTPLTSIIGYLELIEEGHDDGEYDLPDEVHGQIEVVARNASRLLALVSDLLTTAQHASGTLALRMTAGRLDEITQQSVDGVADRARARGVALRVDVRPTPEQLLDRARITQVLDNLFSNALKYTPRGGTVEIDVTAHSDHTSLRVRDTGIGMSESDVRSLFAKFFRAESARRAAIPGVGLGLVICKAIVEGHGGTIVVDSTLGRGSTFEVRLPLAAPPQAG</sequence>
<keyword evidence="11" id="KW-0812">Transmembrane</keyword>
<keyword evidence="9 11" id="KW-0472">Membrane</keyword>
<dbReference type="InterPro" id="IPR036890">
    <property type="entry name" value="HATPase_C_sf"/>
</dbReference>
<evidence type="ECO:0000256" key="4">
    <source>
        <dbReference type="ARBA" id="ARBA00012438"/>
    </source>
</evidence>
<dbReference type="EMBL" id="CP138359">
    <property type="protein sequence ID" value="WPF82143.1"/>
    <property type="molecule type" value="Genomic_DNA"/>
</dbReference>
<dbReference type="Pfam" id="PF02518">
    <property type="entry name" value="HATPase_c"/>
    <property type="match status" value="1"/>
</dbReference>
<dbReference type="SUPFAM" id="SSF55874">
    <property type="entry name" value="ATPase domain of HSP90 chaperone/DNA topoisomerase II/histidine kinase"/>
    <property type="match status" value="1"/>
</dbReference>
<feature type="transmembrane region" description="Helical" evidence="11">
    <location>
        <begin position="98"/>
        <end position="120"/>
    </location>
</feature>
<feature type="transmembrane region" description="Helical" evidence="11">
    <location>
        <begin position="171"/>
        <end position="192"/>
    </location>
</feature>
<dbReference type="Gene3D" id="1.10.287.130">
    <property type="match status" value="1"/>
</dbReference>
<dbReference type="PROSITE" id="PS50109">
    <property type="entry name" value="HIS_KIN"/>
    <property type="match status" value="1"/>
</dbReference>
<dbReference type="InterPro" id="IPR035965">
    <property type="entry name" value="PAS-like_dom_sf"/>
</dbReference>
<feature type="compositionally biased region" description="Basic and acidic residues" evidence="10">
    <location>
        <begin position="1"/>
        <end position="12"/>
    </location>
</feature>
<reference evidence="14" key="1">
    <citation type="submission" date="2023-11" db="EMBL/GenBank/DDBJ databases">
        <authorList>
            <person name="Helweg L.P."/>
            <person name="Kiel A."/>
            <person name="Hitz F."/>
            <person name="Ruckert-Reed C."/>
            <person name="Busche T."/>
            <person name="Kaltschmidt B."/>
            <person name="Kaltschmidt C."/>
        </authorList>
    </citation>
    <scope>NUCLEOTIDE SEQUENCE [LARGE SCALE GENOMIC DNA]</scope>
    <source>
        <strain evidence="14">4.1</strain>
    </source>
</reference>
<dbReference type="EC" id="2.7.13.3" evidence="4"/>
<evidence type="ECO:0000256" key="9">
    <source>
        <dbReference type="ARBA" id="ARBA00023136"/>
    </source>
</evidence>
<evidence type="ECO:0000256" key="5">
    <source>
        <dbReference type="ARBA" id="ARBA00022553"/>
    </source>
</evidence>
<keyword evidence="11" id="KW-1133">Transmembrane helix</keyword>
<dbReference type="SMART" id="SM00388">
    <property type="entry name" value="HisKA"/>
    <property type="match status" value="1"/>
</dbReference>
<dbReference type="GO" id="GO:0005509">
    <property type="term" value="F:calcium ion binding"/>
    <property type="evidence" value="ECO:0007669"/>
    <property type="project" value="UniProtKB-ARBA"/>
</dbReference>
<keyword evidence="5" id="KW-0597">Phosphoprotein</keyword>
<dbReference type="RefSeq" id="WP_319157295.1">
    <property type="nucleotide sequence ID" value="NZ_CP138359.1"/>
</dbReference>
<feature type="transmembrane region" description="Helical" evidence="11">
    <location>
        <begin position="44"/>
        <end position="64"/>
    </location>
</feature>
<dbReference type="InterPro" id="IPR003594">
    <property type="entry name" value="HATPase_dom"/>
</dbReference>
<feature type="region of interest" description="Disordered" evidence="10">
    <location>
        <begin position="1"/>
        <end position="21"/>
    </location>
</feature>
<dbReference type="GO" id="GO:0005886">
    <property type="term" value="C:plasma membrane"/>
    <property type="evidence" value="ECO:0007669"/>
    <property type="project" value="UniProtKB-SubCell"/>
</dbReference>
<keyword evidence="6" id="KW-0808">Transferase</keyword>
<protein>
    <recommendedName>
        <fullName evidence="4">histidine kinase</fullName>
        <ecNumber evidence="4">2.7.13.3</ecNumber>
    </recommendedName>
</protein>
<evidence type="ECO:0000256" key="1">
    <source>
        <dbReference type="ARBA" id="ARBA00000085"/>
    </source>
</evidence>
<keyword evidence="7 13" id="KW-0418">Kinase</keyword>
<dbReference type="AlphaFoldDB" id="A0AAF1C490"/>
<dbReference type="SUPFAM" id="SSF55785">
    <property type="entry name" value="PYP-like sensor domain (PAS domain)"/>
    <property type="match status" value="1"/>
</dbReference>
<dbReference type="InterPro" id="IPR005467">
    <property type="entry name" value="His_kinase_dom"/>
</dbReference>
<evidence type="ECO:0000256" key="6">
    <source>
        <dbReference type="ARBA" id="ARBA00022679"/>
    </source>
</evidence>
<dbReference type="InterPro" id="IPR004358">
    <property type="entry name" value="Sig_transdc_His_kin-like_C"/>
</dbReference>
<name>A0AAF1C490_9MICO</name>
<proteinExistence type="predicted"/>
<dbReference type="CDD" id="cd00082">
    <property type="entry name" value="HisKA"/>
    <property type="match status" value="1"/>
</dbReference>
<dbReference type="GO" id="GO:0000155">
    <property type="term" value="F:phosphorelay sensor kinase activity"/>
    <property type="evidence" value="ECO:0007669"/>
    <property type="project" value="InterPro"/>
</dbReference>
<dbReference type="PRINTS" id="PR00344">
    <property type="entry name" value="BCTRLSENSOR"/>
</dbReference>
<keyword evidence="8" id="KW-0902">Two-component regulatory system</keyword>
<dbReference type="Gene3D" id="3.30.565.10">
    <property type="entry name" value="Histidine kinase-like ATPase, C-terminal domain"/>
    <property type="match status" value="1"/>
</dbReference>
<evidence type="ECO:0000313" key="14">
    <source>
        <dbReference type="Proteomes" id="UP001304340"/>
    </source>
</evidence>
<dbReference type="Proteomes" id="UP001304340">
    <property type="component" value="Chromosome"/>
</dbReference>
<feature type="transmembrane region" description="Helical" evidence="11">
    <location>
        <begin position="71"/>
        <end position="92"/>
    </location>
</feature>
<evidence type="ECO:0000256" key="2">
    <source>
        <dbReference type="ARBA" id="ARBA00001968"/>
    </source>
</evidence>
<dbReference type="Gene3D" id="3.30.450.20">
    <property type="entry name" value="PAS domain"/>
    <property type="match status" value="1"/>
</dbReference>
<dbReference type="FunFam" id="3.30.565.10:FF:000006">
    <property type="entry name" value="Sensor histidine kinase WalK"/>
    <property type="match status" value="1"/>
</dbReference>
<dbReference type="CDD" id="cd00075">
    <property type="entry name" value="HATPase"/>
    <property type="match status" value="1"/>
</dbReference>